<feature type="region of interest" description="Disordered" evidence="1">
    <location>
        <begin position="80"/>
        <end position="176"/>
    </location>
</feature>
<evidence type="ECO:0000313" key="2">
    <source>
        <dbReference type="EMBL" id="GIY32168.1"/>
    </source>
</evidence>
<evidence type="ECO:0000256" key="1">
    <source>
        <dbReference type="SAM" id="MobiDB-lite"/>
    </source>
</evidence>
<sequence length="176" mass="18940">MPGVWRGLPRGRRAKRGCGAEARKALAECEQSADDDDTVLPPSCPLAHLSGRSSRRGRAAQGQGKGIQVVEPCLFSGSVQSGGRLSADQQRGQQGRGPSPHPAQKAAATGTREPWGVDCGQQGRPVSHLRVQAPVQEEKVELSHCRIPQRKEHFRKKSSKEVAEKPPSCTLSRAPE</sequence>
<accession>A0AAV4SCH6</accession>
<dbReference type="EMBL" id="BPLR01009464">
    <property type="protein sequence ID" value="GIY32168.1"/>
    <property type="molecule type" value="Genomic_DNA"/>
</dbReference>
<keyword evidence="3" id="KW-1185">Reference proteome</keyword>
<evidence type="ECO:0000313" key="3">
    <source>
        <dbReference type="Proteomes" id="UP001054945"/>
    </source>
</evidence>
<dbReference type="AlphaFoldDB" id="A0AAV4SCH6"/>
<gene>
    <name evidence="2" type="ORF">CEXT_263431</name>
</gene>
<protein>
    <submittedName>
        <fullName evidence="2">Uncharacterized protein</fullName>
    </submittedName>
</protein>
<feature type="region of interest" description="Disordered" evidence="1">
    <location>
        <begin position="30"/>
        <end position="67"/>
    </location>
</feature>
<dbReference type="Proteomes" id="UP001054945">
    <property type="component" value="Unassembled WGS sequence"/>
</dbReference>
<name>A0AAV4SCH6_CAEEX</name>
<organism evidence="2 3">
    <name type="scientific">Caerostris extrusa</name>
    <name type="common">Bark spider</name>
    <name type="synonym">Caerostris bankana</name>
    <dbReference type="NCBI Taxonomy" id="172846"/>
    <lineage>
        <taxon>Eukaryota</taxon>
        <taxon>Metazoa</taxon>
        <taxon>Ecdysozoa</taxon>
        <taxon>Arthropoda</taxon>
        <taxon>Chelicerata</taxon>
        <taxon>Arachnida</taxon>
        <taxon>Araneae</taxon>
        <taxon>Araneomorphae</taxon>
        <taxon>Entelegynae</taxon>
        <taxon>Araneoidea</taxon>
        <taxon>Araneidae</taxon>
        <taxon>Caerostris</taxon>
    </lineage>
</organism>
<comment type="caution">
    <text evidence="2">The sequence shown here is derived from an EMBL/GenBank/DDBJ whole genome shotgun (WGS) entry which is preliminary data.</text>
</comment>
<proteinExistence type="predicted"/>
<reference evidence="2 3" key="1">
    <citation type="submission" date="2021-06" db="EMBL/GenBank/DDBJ databases">
        <title>Caerostris extrusa draft genome.</title>
        <authorList>
            <person name="Kono N."/>
            <person name="Arakawa K."/>
        </authorList>
    </citation>
    <scope>NUCLEOTIDE SEQUENCE [LARGE SCALE GENOMIC DNA]</scope>
</reference>